<dbReference type="GeneTree" id="ENSGT00940000177065"/>
<evidence type="ECO:0000313" key="2">
    <source>
        <dbReference type="Proteomes" id="UP000265080"/>
    </source>
</evidence>
<reference evidence="1" key="3">
    <citation type="submission" date="2025-09" db="UniProtKB">
        <authorList>
            <consortium name="Ensembl"/>
        </authorList>
    </citation>
    <scope>IDENTIFICATION</scope>
</reference>
<dbReference type="OMA" id="HRDSSHW"/>
<dbReference type="AlphaFoldDB" id="A0A3P8SNP4"/>
<reference evidence="1" key="2">
    <citation type="submission" date="2025-08" db="UniProtKB">
        <authorList>
            <consortium name="Ensembl"/>
        </authorList>
    </citation>
    <scope>IDENTIFICATION</scope>
</reference>
<proteinExistence type="predicted"/>
<organism evidence="1 2">
    <name type="scientific">Amphiprion percula</name>
    <name type="common">Orange clownfish</name>
    <name type="synonym">Lutjanus percula</name>
    <dbReference type="NCBI Taxonomy" id="161767"/>
    <lineage>
        <taxon>Eukaryota</taxon>
        <taxon>Metazoa</taxon>
        <taxon>Chordata</taxon>
        <taxon>Craniata</taxon>
        <taxon>Vertebrata</taxon>
        <taxon>Euteleostomi</taxon>
        <taxon>Actinopterygii</taxon>
        <taxon>Neopterygii</taxon>
        <taxon>Teleostei</taxon>
        <taxon>Neoteleostei</taxon>
        <taxon>Acanthomorphata</taxon>
        <taxon>Ovalentaria</taxon>
        <taxon>Pomacentridae</taxon>
        <taxon>Amphiprion</taxon>
    </lineage>
</organism>
<sequence length="170" mass="19071">MYGMYSFLNDLLTPAVRFSPWVTPLLGPIAPMVSSDSGRGLTGIPVTRTTLASVLWPLGDCTQNLILPLSLTSNQSELVFFISHLLLFYVSAWEEKSHHPLEELVHQLDGERYHINLMIERNIRVIFNIIPSTGVKVSACDIPHLKVLLHRDSSHWGAHFAEDTQSKLPS</sequence>
<dbReference type="Ensembl" id="ENSAPET00000014121.1">
    <property type="protein sequence ID" value="ENSAPEP00000013759.1"/>
    <property type="gene ID" value="ENSAPEG00000009807.1"/>
</dbReference>
<name>A0A3P8SNP4_AMPPE</name>
<dbReference type="Proteomes" id="UP000265080">
    <property type="component" value="Chromosome 9"/>
</dbReference>
<reference evidence="1 2" key="1">
    <citation type="submission" date="2018-03" db="EMBL/GenBank/DDBJ databases">
        <title>Finding Nemo's genes: A chromosome-scale reference assembly of the genome of the orange clownfish Amphiprion percula.</title>
        <authorList>
            <person name="Lehmann R."/>
        </authorList>
    </citation>
    <scope>NUCLEOTIDE SEQUENCE</scope>
</reference>
<protein>
    <submittedName>
        <fullName evidence="1">Uncharacterized protein</fullName>
    </submittedName>
</protein>
<keyword evidence="2" id="KW-1185">Reference proteome</keyword>
<accession>A0A3P8SNP4</accession>
<evidence type="ECO:0000313" key="1">
    <source>
        <dbReference type="Ensembl" id="ENSAPEP00000013759.1"/>
    </source>
</evidence>